<keyword evidence="1" id="KW-0472">Membrane</keyword>
<evidence type="ECO:0000313" key="3">
    <source>
        <dbReference type="Proteomes" id="UP000027192"/>
    </source>
</evidence>
<keyword evidence="1" id="KW-0812">Transmembrane</keyword>
<proteinExistence type="predicted"/>
<dbReference type="AlphaFoldDB" id="A0A066RST7"/>
<gene>
    <name evidence="2" type="ORF">EA58_15200</name>
</gene>
<evidence type="ECO:0000313" key="2">
    <source>
        <dbReference type="EMBL" id="KDM90732.1"/>
    </source>
</evidence>
<keyword evidence="1" id="KW-1133">Transmembrane helix</keyword>
<dbReference type="OrthoDB" id="5901727at2"/>
<evidence type="ECO:0000256" key="1">
    <source>
        <dbReference type="SAM" id="Phobius"/>
    </source>
</evidence>
<feature type="transmembrane region" description="Helical" evidence="1">
    <location>
        <begin position="6"/>
        <end position="35"/>
    </location>
</feature>
<organism evidence="2 3">
    <name type="scientific">Photobacterium galatheae</name>
    <dbReference type="NCBI Taxonomy" id="1654360"/>
    <lineage>
        <taxon>Bacteria</taxon>
        <taxon>Pseudomonadati</taxon>
        <taxon>Pseudomonadota</taxon>
        <taxon>Gammaproteobacteria</taxon>
        <taxon>Vibrionales</taxon>
        <taxon>Vibrionaceae</taxon>
        <taxon>Photobacterium</taxon>
    </lineage>
</organism>
<protein>
    <recommendedName>
        <fullName evidence="4">Hydroxylamine reductase</fullName>
    </recommendedName>
</protein>
<dbReference type="EMBL" id="JMIB01000028">
    <property type="protein sequence ID" value="KDM90732.1"/>
    <property type="molecule type" value="Genomic_DNA"/>
</dbReference>
<accession>A0A066RST7</accession>
<dbReference type="Proteomes" id="UP000027192">
    <property type="component" value="Unassembled WGS sequence"/>
</dbReference>
<reference evidence="2 3" key="1">
    <citation type="submission" date="2014-04" db="EMBL/GenBank/DDBJ databases">
        <title>Draft genome sequence of Photobacterium halotolerans S2753: a solonamide, ngercheumicin and holomycin producer.</title>
        <authorList>
            <person name="Machado H.R."/>
            <person name="Gram L."/>
        </authorList>
    </citation>
    <scope>NUCLEOTIDE SEQUENCE [LARGE SCALE GENOMIC DNA]</scope>
    <source>
        <strain evidence="2 3">S2753</strain>
    </source>
</reference>
<name>A0A066RST7_9GAMM</name>
<comment type="caution">
    <text evidence="2">The sequence shown here is derived from an EMBL/GenBank/DDBJ whole genome shotgun (WGS) entry which is preliminary data.</text>
</comment>
<dbReference type="RefSeq" id="WP_036754274.1">
    <property type="nucleotide sequence ID" value="NZ_JAGSGC010000007.1"/>
</dbReference>
<evidence type="ECO:0008006" key="4">
    <source>
        <dbReference type="Google" id="ProtNLM"/>
    </source>
</evidence>
<sequence>MKNIIAGVIALVIGFFALTFATVVGVFMALVAFIAQPFLKRKLSKQYATFYAGKTNGATSQGRVIEGEYEPVQHNR</sequence>
<keyword evidence="3" id="KW-1185">Reference proteome</keyword>